<dbReference type="GO" id="GO:0008270">
    <property type="term" value="F:zinc ion binding"/>
    <property type="evidence" value="ECO:0007669"/>
    <property type="project" value="UniProtKB-KW"/>
</dbReference>
<dbReference type="Pfam" id="PF00105">
    <property type="entry name" value="zf-C4"/>
    <property type="match status" value="1"/>
</dbReference>
<evidence type="ECO:0000256" key="4">
    <source>
        <dbReference type="ARBA" id="ARBA00022771"/>
    </source>
</evidence>
<dbReference type="PRINTS" id="PR00047">
    <property type="entry name" value="STROIDFINGER"/>
</dbReference>
<sequence>MYHTFVDDFDQSTNLPEFNLESSSISTSKQQCQVCTLEAHGMHFGVMACRPCAAFFRRIVVLGLQYTCIQNSSKCNVTGRGRNVCRDCRYKKCLAVGMTTDNVQYNRDCAKKIKKEKKTRKIVGKMEARSSQSYYSDENPQSEDSTSAAEDYPSRELNDEQIDEIIQDIRNLFIEYIPPKLEYISARNQLERMTNALLFYRQNQRPAEHLTFVEKINFSTDSELYYTKRCQKFSKWARCIDFFDQIPEEDKLWIVKGSFTIFNSLERCQMTSRVFGESILTEQKYIFSSYCACNMETVIIETATAAQTEQADNYIRTAFYEHVKANFDEIIRPLFGLALSDVETAFMLSQCIMYNIEKLPVHLNRKFEDLRESVSNNLHDYYNEHKIVNYADRMTRIMNIVRSIKRIYMERQRKIDMIRLFDIYKVSDKKHDLYCT</sequence>
<keyword evidence="3" id="KW-0479">Metal-binding</keyword>
<evidence type="ECO:0000256" key="3">
    <source>
        <dbReference type="ARBA" id="ARBA00022723"/>
    </source>
</evidence>
<proteinExistence type="inferred from homology"/>
<feature type="domain" description="Nuclear receptor" evidence="12">
    <location>
        <begin position="29"/>
        <end position="105"/>
    </location>
</feature>
<dbReference type="Gene3D" id="3.30.50.10">
    <property type="entry name" value="Erythroid Transcription Factor GATA-1, subunit A"/>
    <property type="match status" value="1"/>
</dbReference>
<evidence type="ECO:0000256" key="2">
    <source>
        <dbReference type="ARBA" id="ARBA00005993"/>
    </source>
</evidence>
<evidence type="ECO:0000313" key="14">
    <source>
        <dbReference type="EMBL" id="CAI5452044.1"/>
    </source>
</evidence>
<gene>
    <name evidence="14" type="ORF">CAMP_LOCUS14681</name>
</gene>
<keyword evidence="10" id="KW-0539">Nucleus</keyword>
<keyword evidence="5" id="KW-0862">Zinc</keyword>
<dbReference type="PROSITE" id="PS51030">
    <property type="entry name" value="NUCLEAR_REC_DBD_2"/>
    <property type="match status" value="1"/>
</dbReference>
<name>A0A9P1IVY6_9PELO</name>
<evidence type="ECO:0000256" key="10">
    <source>
        <dbReference type="ARBA" id="ARBA00023242"/>
    </source>
</evidence>
<dbReference type="InterPro" id="IPR001628">
    <property type="entry name" value="Znf_hrmn_rcpt"/>
</dbReference>
<dbReference type="InterPro" id="IPR035500">
    <property type="entry name" value="NHR-like_dom_sf"/>
</dbReference>
<feature type="compositionally biased region" description="Polar residues" evidence="11">
    <location>
        <begin position="129"/>
        <end position="148"/>
    </location>
</feature>
<evidence type="ECO:0000256" key="6">
    <source>
        <dbReference type="ARBA" id="ARBA00023015"/>
    </source>
</evidence>
<dbReference type="SMART" id="SM00430">
    <property type="entry name" value="HOLI"/>
    <property type="match status" value="1"/>
</dbReference>
<evidence type="ECO:0000256" key="8">
    <source>
        <dbReference type="ARBA" id="ARBA00023163"/>
    </source>
</evidence>
<evidence type="ECO:0000256" key="5">
    <source>
        <dbReference type="ARBA" id="ARBA00022833"/>
    </source>
</evidence>
<dbReference type="SUPFAM" id="SSF57716">
    <property type="entry name" value="Glucocorticoid receptor-like (DNA-binding domain)"/>
    <property type="match status" value="1"/>
</dbReference>
<reference evidence="14" key="1">
    <citation type="submission" date="2022-11" db="EMBL/GenBank/DDBJ databases">
        <authorList>
            <person name="Kikuchi T."/>
        </authorList>
    </citation>
    <scope>NUCLEOTIDE SEQUENCE</scope>
    <source>
        <strain evidence="14">PS1010</strain>
    </source>
</reference>
<evidence type="ECO:0000256" key="1">
    <source>
        <dbReference type="ARBA" id="ARBA00004123"/>
    </source>
</evidence>
<dbReference type="SMART" id="SM00399">
    <property type="entry name" value="ZnF_C4"/>
    <property type="match status" value="1"/>
</dbReference>
<dbReference type="EMBL" id="CANHGI010000005">
    <property type="protein sequence ID" value="CAI5452044.1"/>
    <property type="molecule type" value="Genomic_DNA"/>
</dbReference>
<evidence type="ECO:0008006" key="16">
    <source>
        <dbReference type="Google" id="ProtNLM"/>
    </source>
</evidence>
<dbReference type="GO" id="GO:0003700">
    <property type="term" value="F:DNA-binding transcription factor activity"/>
    <property type="evidence" value="ECO:0007669"/>
    <property type="project" value="InterPro"/>
</dbReference>
<dbReference type="InterPro" id="IPR049636">
    <property type="entry name" value="HNF4-like_DBD"/>
</dbReference>
<dbReference type="PANTHER" id="PTHR45680:SF22">
    <property type="entry name" value="NUCLEAR HORMONE RECEPTOR FAMILY"/>
    <property type="match status" value="1"/>
</dbReference>
<dbReference type="Gene3D" id="1.10.565.10">
    <property type="entry name" value="Retinoid X Receptor"/>
    <property type="match status" value="1"/>
</dbReference>
<dbReference type="InterPro" id="IPR051152">
    <property type="entry name" value="C.elegans_Orphan_NR"/>
</dbReference>
<feature type="domain" description="NR LBD" evidence="13">
    <location>
        <begin position="161"/>
        <end position="436"/>
    </location>
</feature>
<keyword evidence="15" id="KW-1185">Reference proteome</keyword>
<evidence type="ECO:0000256" key="9">
    <source>
        <dbReference type="ARBA" id="ARBA00023170"/>
    </source>
</evidence>
<dbReference type="OrthoDB" id="5794825at2759"/>
<dbReference type="GO" id="GO:0005634">
    <property type="term" value="C:nucleus"/>
    <property type="evidence" value="ECO:0007669"/>
    <property type="project" value="UniProtKB-SubCell"/>
</dbReference>
<feature type="region of interest" description="Disordered" evidence="11">
    <location>
        <begin position="128"/>
        <end position="154"/>
    </location>
</feature>
<evidence type="ECO:0000259" key="12">
    <source>
        <dbReference type="PROSITE" id="PS51030"/>
    </source>
</evidence>
<evidence type="ECO:0000256" key="11">
    <source>
        <dbReference type="SAM" id="MobiDB-lite"/>
    </source>
</evidence>
<evidence type="ECO:0000259" key="13">
    <source>
        <dbReference type="PROSITE" id="PS51843"/>
    </source>
</evidence>
<comment type="similarity">
    <text evidence="2">Belongs to the nuclear hormone receptor family.</text>
</comment>
<dbReference type="Pfam" id="PF00104">
    <property type="entry name" value="Hormone_recep"/>
    <property type="match status" value="1"/>
</dbReference>
<dbReference type="InterPro" id="IPR013088">
    <property type="entry name" value="Znf_NHR/GATA"/>
</dbReference>
<comment type="caution">
    <text evidence="14">The sequence shown here is derived from an EMBL/GenBank/DDBJ whole genome shotgun (WGS) entry which is preliminary data.</text>
</comment>
<comment type="subcellular location">
    <subcellularLocation>
        <location evidence="1">Nucleus</location>
    </subcellularLocation>
</comment>
<keyword evidence="9" id="KW-0675">Receptor</keyword>
<dbReference type="SUPFAM" id="SSF48508">
    <property type="entry name" value="Nuclear receptor ligand-binding domain"/>
    <property type="match status" value="1"/>
</dbReference>
<protein>
    <recommendedName>
        <fullName evidence="16">Nuclear receptor domain-containing protein</fullName>
    </recommendedName>
</protein>
<keyword evidence="6" id="KW-0805">Transcription regulation</keyword>
<keyword evidence="8" id="KW-0804">Transcription</keyword>
<keyword evidence="4" id="KW-0863">Zinc-finger</keyword>
<dbReference type="CDD" id="cd06960">
    <property type="entry name" value="NR_DBD_HNF4A"/>
    <property type="match status" value="1"/>
</dbReference>
<dbReference type="PROSITE" id="PS51843">
    <property type="entry name" value="NR_LBD"/>
    <property type="match status" value="1"/>
</dbReference>
<dbReference type="GO" id="GO:0000978">
    <property type="term" value="F:RNA polymerase II cis-regulatory region sequence-specific DNA binding"/>
    <property type="evidence" value="ECO:0007669"/>
    <property type="project" value="InterPro"/>
</dbReference>
<organism evidence="14 15">
    <name type="scientific">Caenorhabditis angaria</name>
    <dbReference type="NCBI Taxonomy" id="860376"/>
    <lineage>
        <taxon>Eukaryota</taxon>
        <taxon>Metazoa</taxon>
        <taxon>Ecdysozoa</taxon>
        <taxon>Nematoda</taxon>
        <taxon>Chromadorea</taxon>
        <taxon>Rhabditida</taxon>
        <taxon>Rhabditina</taxon>
        <taxon>Rhabditomorpha</taxon>
        <taxon>Rhabditoidea</taxon>
        <taxon>Rhabditidae</taxon>
        <taxon>Peloderinae</taxon>
        <taxon>Caenorhabditis</taxon>
    </lineage>
</organism>
<evidence type="ECO:0000256" key="7">
    <source>
        <dbReference type="ARBA" id="ARBA00023125"/>
    </source>
</evidence>
<dbReference type="Proteomes" id="UP001152747">
    <property type="component" value="Unassembled WGS sequence"/>
</dbReference>
<evidence type="ECO:0000313" key="15">
    <source>
        <dbReference type="Proteomes" id="UP001152747"/>
    </source>
</evidence>
<dbReference type="AlphaFoldDB" id="A0A9P1IVY6"/>
<accession>A0A9P1IVY6</accession>
<dbReference type="PANTHER" id="PTHR45680">
    <property type="entry name" value="NUCLEAR HORMONE RECEPTOR FAMILY"/>
    <property type="match status" value="1"/>
</dbReference>
<dbReference type="InterPro" id="IPR000536">
    <property type="entry name" value="Nucl_hrmn_rcpt_lig-bd"/>
</dbReference>
<keyword evidence="7" id="KW-0238">DNA-binding</keyword>